<dbReference type="SUPFAM" id="SSF50118">
    <property type="entry name" value="Cell growth inhibitor/plasmid maintenance toxic component"/>
    <property type="match status" value="1"/>
</dbReference>
<dbReference type="InterPro" id="IPR003477">
    <property type="entry name" value="PemK-like"/>
</dbReference>
<dbReference type="RefSeq" id="WP_227321621.1">
    <property type="nucleotide sequence ID" value="NZ_JAESVB010000004.1"/>
</dbReference>
<reference evidence="1" key="2">
    <citation type="submission" date="2021-01" db="EMBL/GenBank/DDBJ databases">
        <authorList>
            <person name="Mieszkin S."/>
            <person name="Pouder E."/>
            <person name="Alain K."/>
        </authorList>
    </citation>
    <scope>NUCLEOTIDE SEQUENCE</scope>
    <source>
        <strain evidence="1">HW T2.11</strain>
    </source>
</reference>
<organism evidence="1 2">
    <name type="scientific">Acidisoma silvae</name>
    <dbReference type="NCBI Taxonomy" id="2802396"/>
    <lineage>
        <taxon>Bacteria</taxon>
        <taxon>Pseudomonadati</taxon>
        <taxon>Pseudomonadota</taxon>
        <taxon>Alphaproteobacteria</taxon>
        <taxon>Acetobacterales</taxon>
        <taxon>Acidocellaceae</taxon>
        <taxon>Acidisoma</taxon>
    </lineage>
</organism>
<sequence>MRRGDLVTVSAQGDYGKARPAIVVQSDALDGAESVLVALLTSTLSDAPLYRLTIEANARNGLQKPSQVMVDKVLAYPRAKCGPSFGHLEPQDLIALNSMLLVMLGLAD</sequence>
<evidence type="ECO:0000313" key="1">
    <source>
        <dbReference type="EMBL" id="MCB8875981.1"/>
    </source>
</evidence>
<accession>A0A963YS49</accession>
<dbReference type="Pfam" id="PF02452">
    <property type="entry name" value="PemK_toxin"/>
    <property type="match status" value="1"/>
</dbReference>
<gene>
    <name evidence="1" type="ORF">ASILVAE211_12380</name>
</gene>
<dbReference type="AlphaFoldDB" id="A0A963YS49"/>
<dbReference type="InterPro" id="IPR011067">
    <property type="entry name" value="Plasmid_toxin/cell-grow_inhib"/>
</dbReference>
<dbReference type="Proteomes" id="UP000708298">
    <property type="component" value="Unassembled WGS sequence"/>
</dbReference>
<dbReference type="Gene3D" id="2.30.30.110">
    <property type="match status" value="1"/>
</dbReference>
<evidence type="ECO:0000313" key="2">
    <source>
        <dbReference type="Proteomes" id="UP000708298"/>
    </source>
</evidence>
<reference evidence="1" key="1">
    <citation type="journal article" date="2021" name="Microorganisms">
        <title>Acidisoma silvae sp. nov. and Acidisomacellulosilytica sp. nov., Two Acidophilic Bacteria Isolated from Decaying Wood, Hydrolyzing Cellulose and Producing Poly-3-hydroxybutyrate.</title>
        <authorList>
            <person name="Mieszkin S."/>
            <person name="Pouder E."/>
            <person name="Uroz S."/>
            <person name="Simon-Colin C."/>
            <person name="Alain K."/>
        </authorList>
    </citation>
    <scope>NUCLEOTIDE SEQUENCE</scope>
    <source>
        <strain evidence="1">HW T2.11</strain>
    </source>
</reference>
<dbReference type="GO" id="GO:0003677">
    <property type="term" value="F:DNA binding"/>
    <property type="evidence" value="ECO:0007669"/>
    <property type="project" value="InterPro"/>
</dbReference>
<name>A0A963YS49_9PROT</name>
<protein>
    <submittedName>
        <fullName evidence="1">Type II toxin-antitoxin system PemK/MazF family toxin</fullName>
    </submittedName>
</protein>
<comment type="caution">
    <text evidence="1">The sequence shown here is derived from an EMBL/GenBank/DDBJ whole genome shotgun (WGS) entry which is preliminary data.</text>
</comment>
<proteinExistence type="predicted"/>
<keyword evidence="2" id="KW-1185">Reference proteome</keyword>
<dbReference type="EMBL" id="JAESVB010000004">
    <property type="protein sequence ID" value="MCB8875981.1"/>
    <property type="molecule type" value="Genomic_DNA"/>
</dbReference>